<evidence type="ECO:0000313" key="2">
    <source>
        <dbReference type="Proteomes" id="UP000631418"/>
    </source>
</evidence>
<proteinExistence type="predicted"/>
<dbReference type="Proteomes" id="UP000631418">
    <property type="component" value="Unassembled WGS sequence"/>
</dbReference>
<gene>
    <name evidence="1" type="ORF">IS491_01660</name>
</gene>
<sequence>MSRKMKCSLEEKVKGITEYLLGEKAVVQICDELVIHSATFYDWLKIYNDVGEANLIVSTKNKYYSDSLKLISSWKRLFKKYMLHI</sequence>
<evidence type="ECO:0000313" key="1">
    <source>
        <dbReference type="EMBL" id="MBF7807441.1"/>
    </source>
</evidence>
<dbReference type="InterPro" id="IPR009057">
    <property type="entry name" value="Homeodomain-like_sf"/>
</dbReference>
<dbReference type="AlphaFoldDB" id="A0AAE2RNH7"/>
<dbReference type="RefSeq" id="WP_077836913.1">
    <property type="nucleotide sequence ID" value="NZ_CP073279.1"/>
</dbReference>
<protein>
    <recommendedName>
        <fullName evidence="3">Transposase</fullName>
    </recommendedName>
</protein>
<accession>A0AAE2RNH7</accession>
<evidence type="ECO:0008006" key="3">
    <source>
        <dbReference type="Google" id="ProtNLM"/>
    </source>
</evidence>
<dbReference type="EMBL" id="JADOEF010000001">
    <property type="protein sequence ID" value="MBF7807441.1"/>
    <property type="molecule type" value="Genomic_DNA"/>
</dbReference>
<organism evidence="1 2">
    <name type="scientific">Clostridium beijerinckii</name>
    <name type="common">Clostridium MP</name>
    <dbReference type="NCBI Taxonomy" id="1520"/>
    <lineage>
        <taxon>Bacteria</taxon>
        <taxon>Bacillati</taxon>
        <taxon>Bacillota</taxon>
        <taxon>Clostridia</taxon>
        <taxon>Eubacteriales</taxon>
        <taxon>Clostridiaceae</taxon>
        <taxon>Clostridium</taxon>
    </lineage>
</organism>
<comment type="caution">
    <text evidence="1">The sequence shown here is derived from an EMBL/GenBank/DDBJ whole genome shotgun (WGS) entry which is preliminary data.</text>
</comment>
<reference evidence="1" key="1">
    <citation type="submission" date="2020-11" db="EMBL/GenBank/DDBJ databases">
        <authorList>
            <person name="Thieme N."/>
            <person name="Liebl W."/>
            <person name="Zverlov V."/>
        </authorList>
    </citation>
    <scope>NUCLEOTIDE SEQUENCE</scope>
    <source>
        <strain evidence="1">NT08</strain>
    </source>
</reference>
<dbReference type="SUPFAM" id="SSF46689">
    <property type="entry name" value="Homeodomain-like"/>
    <property type="match status" value="1"/>
</dbReference>
<name>A0AAE2RNH7_CLOBE</name>